<proteinExistence type="predicted"/>
<sequence>MPTLADLLVDFGKPKPRPAAFGDAASAGMQMPAFAFSGPAGDEAPGFDDMPGMPFDLADTAFDPSEVAFEAPTPPPDIDAIVAEAVASAEASLAERLEAEFAERLDARDKAHAEELERLQREAGEATGMRIADEFAALEKRLSACTSDVVARLLAPVLTEDLQRKAVASLVAVIDAAIRDSGAVRIRVRGPLSLFEMLEARLGEHSGRVEFTETQDFDLQVAVDESLYETRLSDWSQSLAGAFP</sequence>
<gene>
    <name evidence="1" type="ORF">EJC49_13440</name>
</gene>
<name>A0A429YWJ7_9HYPH</name>
<accession>A0A429YWJ7</accession>
<organism evidence="1 2">
    <name type="scientific">Aquibium carbonis</name>
    <dbReference type="NCBI Taxonomy" id="2495581"/>
    <lineage>
        <taxon>Bacteria</taxon>
        <taxon>Pseudomonadati</taxon>
        <taxon>Pseudomonadota</taxon>
        <taxon>Alphaproteobacteria</taxon>
        <taxon>Hyphomicrobiales</taxon>
        <taxon>Phyllobacteriaceae</taxon>
        <taxon>Aquibium</taxon>
    </lineage>
</organism>
<dbReference type="EMBL" id="RWKW01000047">
    <property type="protein sequence ID" value="RST85845.1"/>
    <property type="molecule type" value="Genomic_DNA"/>
</dbReference>
<protein>
    <recommendedName>
        <fullName evidence="3">Flagellar assembly protein FliH</fullName>
    </recommendedName>
</protein>
<evidence type="ECO:0000313" key="2">
    <source>
        <dbReference type="Proteomes" id="UP000278398"/>
    </source>
</evidence>
<keyword evidence="2" id="KW-1185">Reference proteome</keyword>
<dbReference type="AlphaFoldDB" id="A0A429YWJ7"/>
<evidence type="ECO:0008006" key="3">
    <source>
        <dbReference type="Google" id="ProtNLM"/>
    </source>
</evidence>
<comment type="caution">
    <text evidence="1">The sequence shown here is derived from an EMBL/GenBank/DDBJ whole genome shotgun (WGS) entry which is preliminary data.</text>
</comment>
<dbReference type="OrthoDB" id="8276977at2"/>
<dbReference type="RefSeq" id="WP_126700450.1">
    <property type="nucleotide sequence ID" value="NZ_RWKW01000047.1"/>
</dbReference>
<reference evidence="1 2" key="1">
    <citation type="submission" date="2018-12" db="EMBL/GenBank/DDBJ databases">
        <title>Mesorhizobium carbonis sp. nov., isolated from coal mine water.</title>
        <authorList>
            <person name="Xin W."/>
            <person name="Xu Z."/>
            <person name="Xiang F."/>
            <person name="Zhang J."/>
            <person name="Xi L."/>
            <person name="Liu J."/>
        </authorList>
    </citation>
    <scope>NUCLEOTIDE SEQUENCE [LARGE SCALE GENOMIC DNA]</scope>
    <source>
        <strain evidence="1 2">B2.3</strain>
    </source>
</reference>
<dbReference type="Proteomes" id="UP000278398">
    <property type="component" value="Unassembled WGS sequence"/>
</dbReference>
<evidence type="ECO:0000313" key="1">
    <source>
        <dbReference type="EMBL" id="RST85845.1"/>
    </source>
</evidence>